<dbReference type="PANTHER" id="PTHR42942:SF1">
    <property type="entry name" value="ALKYLTRANSFERASE-LIKE PROTEIN 1"/>
    <property type="match status" value="1"/>
</dbReference>
<dbReference type="CDD" id="cd06445">
    <property type="entry name" value="ATase"/>
    <property type="match status" value="1"/>
</dbReference>
<evidence type="ECO:0000259" key="2">
    <source>
        <dbReference type="Pfam" id="PF01035"/>
    </source>
</evidence>
<keyword evidence="1" id="KW-0227">DNA damage</keyword>
<dbReference type="GO" id="GO:0006281">
    <property type="term" value="P:DNA repair"/>
    <property type="evidence" value="ECO:0007669"/>
    <property type="project" value="InterPro"/>
</dbReference>
<evidence type="ECO:0000256" key="1">
    <source>
        <dbReference type="ARBA" id="ARBA00022763"/>
    </source>
</evidence>
<sequence>MANSFERIYAVVKKIPRGTVASYGQVALLAGNPRWARVVGYALHANPDPEGIPCYRVVTKDGRTSPAFAFGGADIQRALLEADGIEFTEDGRVDMAKYGWTGLG</sequence>
<dbReference type="InterPro" id="IPR036388">
    <property type="entry name" value="WH-like_DNA-bd_sf"/>
</dbReference>
<dbReference type="Proteomes" id="UP001298753">
    <property type="component" value="Unassembled WGS sequence"/>
</dbReference>
<dbReference type="InterPro" id="IPR036217">
    <property type="entry name" value="MethylDNA_cys_MeTrfase_DNAb"/>
</dbReference>
<dbReference type="Pfam" id="PF01035">
    <property type="entry name" value="DNA_binding_1"/>
    <property type="match status" value="1"/>
</dbReference>
<dbReference type="GeneID" id="98661471"/>
<gene>
    <name evidence="3" type="ORF">LKD22_12285</name>
</gene>
<evidence type="ECO:0000313" key="3">
    <source>
        <dbReference type="EMBL" id="MCC2177888.1"/>
    </source>
</evidence>
<evidence type="ECO:0000313" key="4">
    <source>
        <dbReference type="Proteomes" id="UP001298753"/>
    </source>
</evidence>
<dbReference type="InterPro" id="IPR014048">
    <property type="entry name" value="MethylDNA_cys_MeTrfase_DNA-bd"/>
</dbReference>
<dbReference type="SUPFAM" id="SSF46767">
    <property type="entry name" value="Methylated DNA-protein cysteine methyltransferase, C-terminal domain"/>
    <property type="match status" value="1"/>
</dbReference>
<protein>
    <submittedName>
        <fullName evidence="3">MGMT family protein</fullName>
    </submittedName>
</protein>
<dbReference type="Gene3D" id="1.10.10.10">
    <property type="entry name" value="Winged helix-like DNA-binding domain superfamily/Winged helix DNA-binding domain"/>
    <property type="match status" value="1"/>
</dbReference>
<comment type="caution">
    <text evidence="3">The sequence shown here is derived from an EMBL/GenBank/DDBJ whole genome shotgun (WGS) entry which is preliminary data.</text>
</comment>
<dbReference type="NCBIfam" id="TIGR00589">
    <property type="entry name" value="ogt"/>
    <property type="match status" value="1"/>
</dbReference>
<dbReference type="EMBL" id="JAJEPX010000068">
    <property type="protein sequence ID" value="MCC2177888.1"/>
    <property type="molecule type" value="Genomic_DNA"/>
</dbReference>
<keyword evidence="4" id="KW-1185">Reference proteome</keyword>
<feature type="domain" description="Methylated-DNA-[protein]-cysteine S-methyltransferase DNA binding" evidence="2">
    <location>
        <begin position="5"/>
        <end position="84"/>
    </location>
</feature>
<dbReference type="RefSeq" id="WP_110435222.1">
    <property type="nucleotide sequence ID" value="NZ_DBEZDI010000099.1"/>
</dbReference>
<dbReference type="PANTHER" id="PTHR42942">
    <property type="entry name" value="6-O-METHYLGUANINE DNA METHYLTRANSFERASE"/>
    <property type="match status" value="1"/>
</dbReference>
<organism evidence="3 4">
    <name type="scientific">Agathobaculum butyriciproducens</name>
    <dbReference type="NCBI Taxonomy" id="1628085"/>
    <lineage>
        <taxon>Bacteria</taxon>
        <taxon>Bacillati</taxon>
        <taxon>Bacillota</taxon>
        <taxon>Clostridia</taxon>
        <taxon>Eubacteriales</taxon>
        <taxon>Butyricicoccaceae</taxon>
        <taxon>Agathobaculum</taxon>
    </lineage>
</organism>
<name>A0AAW4W4P4_9FIRM</name>
<accession>A0AAW4W4P4</accession>
<proteinExistence type="predicted"/>
<dbReference type="GO" id="GO:0003824">
    <property type="term" value="F:catalytic activity"/>
    <property type="evidence" value="ECO:0007669"/>
    <property type="project" value="InterPro"/>
</dbReference>
<dbReference type="AlphaFoldDB" id="A0AAW4W4P4"/>
<dbReference type="InterPro" id="IPR052520">
    <property type="entry name" value="ATL_DNA_repair"/>
</dbReference>
<reference evidence="3 4" key="1">
    <citation type="submission" date="2021-10" db="EMBL/GenBank/DDBJ databases">
        <title>Anaerobic single-cell dispensing facilitates the cultivation of human gut bacteria.</title>
        <authorList>
            <person name="Afrizal A."/>
        </authorList>
    </citation>
    <scope>NUCLEOTIDE SEQUENCE [LARGE SCALE GENOMIC DNA]</scope>
    <source>
        <strain evidence="3 4">CLA-AA-H270</strain>
    </source>
</reference>